<protein>
    <submittedName>
        <fullName evidence="3">Pitrilysin family protein</fullName>
    </submittedName>
</protein>
<dbReference type="InterPro" id="IPR007863">
    <property type="entry name" value="Peptidase_M16_C"/>
</dbReference>
<dbReference type="SUPFAM" id="SSF63411">
    <property type="entry name" value="LuxS/MPP-like metallohydrolase"/>
    <property type="match status" value="2"/>
</dbReference>
<sequence>MSIDRSQAPTFQIPDQINLTPPECRYLKGGTRLFYIPSPTIDAVKMEVIFPVHFKEKEGFYPLVPFFMLHMLSEGTKDLPSEALDDFFDFHGSEVEVISGYERQGLSLLTTKKHLTKVLPVFRSLFTEAVFPEKNLKKRKSQKKLSISIQNEQTSSRANQLIRSGLFGEQHPFGLQATESDVDAISREQLVSYYQTEFLTQPHLFVTGQLSEAELTLLENYFGDLPLFSGKNIRPPLANPTLGRQAEAKANALQSSIRIGKWMVPLTHPDYLPLSLFNTVLGGYFGSRLIRNIREEKGYTYGINSFLGNLNGGSYWMVAADVKGGYGDEVIREVYKEIQRLITDPIPGEELEKIKNYLAGNLLANFSSPFDLMSHFQLVYFEGLDFSFYARKLAFIKDFDGSQLQEMGENYFSPKSMQEVIVGQL</sequence>
<evidence type="ECO:0000313" key="4">
    <source>
        <dbReference type="Proteomes" id="UP001236663"/>
    </source>
</evidence>
<feature type="domain" description="Peptidase M16 N-terminal" evidence="1">
    <location>
        <begin position="66"/>
        <end position="162"/>
    </location>
</feature>
<evidence type="ECO:0000313" key="3">
    <source>
        <dbReference type="EMBL" id="MDN3688296.1"/>
    </source>
</evidence>
<evidence type="ECO:0000259" key="2">
    <source>
        <dbReference type="Pfam" id="PF05193"/>
    </source>
</evidence>
<dbReference type="Proteomes" id="UP001236663">
    <property type="component" value="Unassembled WGS sequence"/>
</dbReference>
<evidence type="ECO:0000259" key="1">
    <source>
        <dbReference type="Pfam" id="PF00675"/>
    </source>
</evidence>
<dbReference type="EMBL" id="JAUFQS010000009">
    <property type="protein sequence ID" value="MDN3688296.1"/>
    <property type="molecule type" value="Genomic_DNA"/>
</dbReference>
<dbReference type="Pfam" id="PF00675">
    <property type="entry name" value="Peptidase_M16"/>
    <property type="match status" value="1"/>
</dbReference>
<dbReference type="InterPro" id="IPR050361">
    <property type="entry name" value="MPP/UQCRC_Complex"/>
</dbReference>
<dbReference type="Gene3D" id="3.30.830.10">
    <property type="entry name" value="Metalloenzyme, LuxS/M16 peptidase-like"/>
    <property type="match status" value="2"/>
</dbReference>
<dbReference type="RefSeq" id="WP_163386057.1">
    <property type="nucleotide sequence ID" value="NZ_JAUFQS010000009.1"/>
</dbReference>
<dbReference type="InterPro" id="IPR011765">
    <property type="entry name" value="Pept_M16_N"/>
</dbReference>
<gene>
    <name evidence="3" type="ORF">QWZ15_10680</name>
</gene>
<proteinExistence type="predicted"/>
<dbReference type="InterPro" id="IPR011249">
    <property type="entry name" value="Metalloenz_LuxS/M16"/>
</dbReference>
<organism evidence="3 4">
    <name type="scientific">Cyclobacterium jeungdonense</name>
    <dbReference type="NCBI Taxonomy" id="708087"/>
    <lineage>
        <taxon>Bacteria</taxon>
        <taxon>Pseudomonadati</taxon>
        <taxon>Bacteroidota</taxon>
        <taxon>Cytophagia</taxon>
        <taxon>Cytophagales</taxon>
        <taxon>Cyclobacteriaceae</taxon>
        <taxon>Cyclobacterium</taxon>
    </lineage>
</organism>
<keyword evidence="4" id="KW-1185">Reference proteome</keyword>
<dbReference type="PANTHER" id="PTHR11851">
    <property type="entry name" value="METALLOPROTEASE"/>
    <property type="match status" value="1"/>
</dbReference>
<name>A0ABT8C7E2_9BACT</name>
<dbReference type="Pfam" id="PF05193">
    <property type="entry name" value="Peptidase_M16_C"/>
    <property type="match status" value="1"/>
</dbReference>
<dbReference type="PANTHER" id="PTHR11851:SF224">
    <property type="entry name" value="PROCESSING PROTEASE"/>
    <property type="match status" value="1"/>
</dbReference>
<comment type="caution">
    <text evidence="3">The sequence shown here is derived from an EMBL/GenBank/DDBJ whole genome shotgun (WGS) entry which is preliminary data.</text>
</comment>
<accession>A0ABT8C7E2</accession>
<feature type="domain" description="Peptidase M16 C-terminal" evidence="2">
    <location>
        <begin position="185"/>
        <end position="357"/>
    </location>
</feature>
<reference evidence="4" key="1">
    <citation type="journal article" date="2019" name="Int. J. Syst. Evol. Microbiol.">
        <title>The Global Catalogue of Microorganisms (GCM) 10K type strain sequencing project: providing services to taxonomists for standard genome sequencing and annotation.</title>
        <authorList>
            <consortium name="The Broad Institute Genomics Platform"/>
            <consortium name="The Broad Institute Genome Sequencing Center for Infectious Disease"/>
            <person name="Wu L."/>
            <person name="Ma J."/>
        </authorList>
    </citation>
    <scope>NUCLEOTIDE SEQUENCE [LARGE SCALE GENOMIC DNA]</scope>
    <source>
        <strain evidence="4">CECT 7706</strain>
    </source>
</reference>